<keyword evidence="2" id="KW-0040">ANK repeat</keyword>
<evidence type="ECO:0000313" key="4">
    <source>
        <dbReference type="Proteomes" id="UP000246991"/>
    </source>
</evidence>
<organism evidence="3 4">
    <name type="scientific">Tuber magnatum</name>
    <name type="common">white Piedmont truffle</name>
    <dbReference type="NCBI Taxonomy" id="42249"/>
    <lineage>
        <taxon>Eukaryota</taxon>
        <taxon>Fungi</taxon>
        <taxon>Dikarya</taxon>
        <taxon>Ascomycota</taxon>
        <taxon>Pezizomycotina</taxon>
        <taxon>Pezizomycetes</taxon>
        <taxon>Pezizales</taxon>
        <taxon>Tuberaceae</taxon>
        <taxon>Tuber</taxon>
    </lineage>
</organism>
<keyword evidence="4" id="KW-1185">Reference proteome</keyword>
<evidence type="ECO:0000256" key="1">
    <source>
        <dbReference type="ARBA" id="ARBA00022737"/>
    </source>
</evidence>
<dbReference type="InterPro" id="IPR036770">
    <property type="entry name" value="Ankyrin_rpt-contain_sf"/>
</dbReference>
<dbReference type="InterPro" id="IPR002110">
    <property type="entry name" value="Ankyrin_rpt"/>
</dbReference>
<protein>
    <submittedName>
        <fullName evidence="3">Ankyrin</fullName>
    </submittedName>
</protein>
<dbReference type="PANTHER" id="PTHR24198:SF165">
    <property type="entry name" value="ANKYRIN REPEAT-CONTAINING PROTEIN-RELATED"/>
    <property type="match status" value="1"/>
</dbReference>
<dbReference type="PANTHER" id="PTHR24198">
    <property type="entry name" value="ANKYRIN REPEAT AND PROTEIN KINASE DOMAIN-CONTAINING PROTEIN"/>
    <property type="match status" value="1"/>
</dbReference>
<name>A0A317SUF8_9PEZI</name>
<sequence>MPHLLALSPELHLLISSYLSVPDLSRLSRANTYLKTLLVPTLTSRILTTRSPTYGRKLLYSAARFDNLRLARHLLSRGILSFVGNGALLNDAILTEPDETVLGLIEAGVDVTTRYPNDETPLLVAAGRGRDRIVRKLLKRVGDNEVNACARGGRRAVMMAAFGGWTRVVRLLVKDPRCEVRASDDIGRDVFWYARVGGCLNVLEKLLFRGNGSNCVKGMGKEGNREGVGIGVEMKENLCVLVRDGLGRGGRLGAGATFMSGV</sequence>
<dbReference type="Proteomes" id="UP000246991">
    <property type="component" value="Unassembled WGS sequence"/>
</dbReference>
<proteinExistence type="predicted"/>
<dbReference type="OrthoDB" id="5402602at2759"/>
<evidence type="ECO:0000256" key="2">
    <source>
        <dbReference type="ARBA" id="ARBA00023043"/>
    </source>
</evidence>
<gene>
    <name evidence="3" type="ORF">C7212DRAFT_362428</name>
</gene>
<keyword evidence="1" id="KW-0677">Repeat</keyword>
<reference evidence="3 4" key="1">
    <citation type="submission" date="2018-03" db="EMBL/GenBank/DDBJ databases">
        <title>Genomes of Pezizomycetes fungi and the evolution of truffles.</title>
        <authorList>
            <person name="Murat C."/>
            <person name="Payen T."/>
            <person name="Noel B."/>
            <person name="Kuo A."/>
            <person name="Martin F.M."/>
        </authorList>
    </citation>
    <scope>NUCLEOTIDE SEQUENCE [LARGE SCALE GENOMIC DNA]</scope>
    <source>
        <strain evidence="3">091103-1</strain>
    </source>
</reference>
<dbReference type="Gene3D" id="1.25.40.20">
    <property type="entry name" value="Ankyrin repeat-containing domain"/>
    <property type="match status" value="1"/>
</dbReference>
<evidence type="ECO:0000313" key="3">
    <source>
        <dbReference type="EMBL" id="PWW78023.1"/>
    </source>
</evidence>
<dbReference type="Pfam" id="PF12796">
    <property type="entry name" value="Ank_2"/>
    <property type="match status" value="1"/>
</dbReference>
<accession>A0A317SUF8</accession>
<dbReference type="AlphaFoldDB" id="A0A317SUF8"/>
<dbReference type="SMART" id="SM00248">
    <property type="entry name" value="ANK"/>
    <property type="match status" value="3"/>
</dbReference>
<dbReference type="SUPFAM" id="SSF48403">
    <property type="entry name" value="Ankyrin repeat"/>
    <property type="match status" value="1"/>
</dbReference>
<dbReference type="STRING" id="42249.A0A317SUF8"/>
<comment type="caution">
    <text evidence="3">The sequence shown here is derived from an EMBL/GenBank/DDBJ whole genome shotgun (WGS) entry which is preliminary data.</text>
</comment>
<dbReference type="EMBL" id="PYWC01000018">
    <property type="protein sequence ID" value="PWW78023.1"/>
    <property type="molecule type" value="Genomic_DNA"/>
</dbReference>